<comment type="caution">
    <text evidence="2">The sequence shown here is derived from an EMBL/GenBank/DDBJ whole genome shotgun (WGS) entry which is preliminary data.</text>
</comment>
<feature type="region of interest" description="Disordered" evidence="1">
    <location>
        <begin position="1"/>
        <end position="21"/>
    </location>
</feature>
<accession>A0A8S2ZBY2</accession>
<dbReference type="EMBL" id="CAJOBI010109886">
    <property type="protein sequence ID" value="CAF4627761.1"/>
    <property type="molecule type" value="Genomic_DNA"/>
</dbReference>
<sequence>MENVGCNGTSTGGRRTAMGFDSNTLRRTTRFERIFDVDKADSRLGNIDLIKLGTLRVL</sequence>
<gene>
    <name evidence="2" type="ORF">SMN809_LOCUS40103</name>
    <name evidence="3" type="ORF">SMN809_LOCUS40170</name>
</gene>
<reference evidence="2" key="1">
    <citation type="submission" date="2021-02" db="EMBL/GenBank/DDBJ databases">
        <authorList>
            <person name="Nowell W R."/>
        </authorList>
    </citation>
    <scope>NUCLEOTIDE SEQUENCE</scope>
</reference>
<evidence type="ECO:0000313" key="3">
    <source>
        <dbReference type="EMBL" id="CAF4627761.1"/>
    </source>
</evidence>
<organism evidence="2 4">
    <name type="scientific">Rotaria magnacalcarata</name>
    <dbReference type="NCBI Taxonomy" id="392030"/>
    <lineage>
        <taxon>Eukaryota</taxon>
        <taxon>Metazoa</taxon>
        <taxon>Spiralia</taxon>
        <taxon>Gnathifera</taxon>
        <taxon>Rotifera</taxon>
        <taxon>Eurotatoria</taxon>
        <taxon>Bdelloidea</taxon>
        <taxon>Philodinida</taxon>
        <taxon>Philodinidae</taxon>
        <taxon>Rotaria</taxon>
    </lineage>
</organism>
<evidence type="ECO:0000313" key="2">
    <source>
        <dbReference type="EMBL" id="CAF4626189.1"/>
    </source>
</evidence>
<feature type="non-terminal residue" evidence="2">
    <location>
        <position position="58"/>
    </location>
</feature>
<feature type="compositionally biased region" description="Polar residues" evidence="1">
    <location>
        <begin position="1"/>
        <end position="13"/>
    </location>
</feature>
<dbReference type="AlphaFoldDB" id="A0A8S2ZBY2"/>
<dbReference type="Proteomes" id="UP000676336">
    <property type="component" value="Unassembled WGS sequence"/>
</dbReference>
<evidence type="ECO:0000256" key="1">
    <source>
        <dbReference type="SAM" id="MobiDB-lite"/>
    </source>
</evidence>
<proteinExistence type="predicted"/>
<protein>
    <submittedName>
        <fullName evidence="2">Uncharacterized protein</fullName>
    </submittedName>
</protein>
<evidence type="ECO:0000313" key="4">
    <source>
        <dbReference type="Proteomes" id="UP000676336"/>
    </source>
</evidence>
<name>A0A8S2ZBY2_9BILA</name>
<dbReference type="EMBL" id="CAJOBI010109519">
    <property type="protein sequence ID" value="CAF4626189.1"/>
    <property type="molecule type" value="Genomic_DNA"/>
</dbReference>